<organism evidence="9 10">
    <name type="scientific">Taxus chinensis</name>
    <name type="common">Chinese yew</name>
    <name type="synonym">Taxus wallichiana var. chinensis</name>
    <dbReference type="NCBI Taxonomy" id="29808"/>
    <lineage>
        <taxon>Eukaryota</taxon>
        <taxon>Viridiplantae</taxon>
        <taxon>Streptophyta</taxon>
        <taxon>Embryophyta</taxon>
        <taxon>Tracheophyta</taxon>
        <taxon>Spermatophyta</taxon>
        <taxon>Pinopsida</taxon>
        <taxon>Pinidae</taxon>
        <taxon>Conifers II</taxon>
        <taxon>Cupressales</taxon>
        <taxon>Taxaceae</taxon>
        <taxon>Taxus</taxon>
    </lineage>
</organism>
<dbReference type="PANTHER" id="PTHR19918:SF8">
    <property type="entry name" value="FI02843P"/>
    <property type="match status" value="1"/>
</dbReference>
<dbReference type="EMBL" id="JAHRHJ020000007">
    <property type="protein sequence ID" value="KAH9308111.1"/>
    <property type="molecule type" value="Genomic_DNA"/>
</dbReference>
<name>A0AA38FQA4_TAXCH</name>
<dbReference type="Proteomes" id="UP000824469">
    <property type="component" value="Unassembled WGS sequence"/>
</dbReference>
<evidence type="ECO:0000256" key="4">
    <source>
        <dbReference type="ARBA" id="ARBA00022776"/>
    </source>
</evidence>
<keyword evidence="5" id="KW-0131">Cell cycle</keyword>
<evidence type="ECO:0000259" key="8">
    <source>
        <dbReference type="Pfam" id="PF12894"/>
    </source>
</evidence>
<evidence type="ECO:0000256" key="3">
    <source>
        <dbReference type="ARBA" id="ARBA00022737"/>
    </source>
</evidence>
<accession>A0AA38FQA4</accession>
<dbReference type="GO" id="GO:0051301">
    <property type="term" value="P:cell division"/>
    <property type="evidence" value="ECO:0007669"/>
    <property type="project" value="UniProtKB-KW"/>
</dbReference>
<dbReference type="GO" id="GO:1990757">
    <property type="term" value="F:ubiquitin ligase activator activity"/>
    <property type="evidence" value="ECO:0007669"/>
    <property type="project" value="TreeGrafter"/>
</dbReference>
<dbReference type="GO" id="GO:1905786">
    <property type="term" value="P:positive regulation of anaphase-promoting complex-dependent catabolic process"/>
    <property type="evidence" value="ECO:0007669"/>
    <property type="project" value="TreeGrafter"/>
</dbReference>
<dbReference type="Gene3D" id="2.130.10.10">
    <property type="entry name" value="YVTN repeat-like/Quinoprotein amine dehydrogenase"/>
    <property type="match status" value="1"/>
</dbReference>
<keyword evidence="10" id="KW-1185">Reference proteome</keyword>
<evidence type="ECO:0000313" key="9">
    <source>
        <dbReference type="EMBL" id="KAH9308111.1"/>
    </source>
</evidence>
<dbReference type="InterPro" id="IPR015943">
    <property type="entry name" value="WD40/YVTN_repeat-like_dom_sf"/>
</dbReference>
<proteinExistence type="predicted"/>
<feature type="repeat" description="WD" evidence="7">
    <location>
        <begin position="48"/>
        <end position="89"/>
    </location>
</feature>
<dbReference type="GO" id="GO:0031145">
    <property type="term" value="P:anaphase-promoting complex-dependent catabolic process"/>
    <property type="evidence" value="ECO:0007669"/>
    <property type="project" value="TreeGrafter"/>
</dbReference>
<dbReference type="GO" id="GO:0010997">
    <property type="term" value="F:anaphase-promoting complex binding"/>
    <property type="evidence" value="ECO:0007669"/>
    <property type="project" value="InterPro"/>
</dbReference>
<dbReference type="AlphaFoldDB" id="A0AA38FQA4"/>
<dbReference type="Pfam" id="PF12894">
    <property type="entry name" value="ANAPC4_WD40"/>
    <property type="match status" value="1"/>
</dbReference>
<dbReference type="SUPFAM" id="SSF50978">
    <property type="entry name" value="WD40 repeat-like"/>
    <property type="match status" value="1"/>
</dbReference>
<comment type="function">
    <text evidence="6">Component of the anaphase promoting complex/cyclosome (APC/C), a cell cycle-regulated E3 ubiquitin-protein ligase complex that controls progression through mitosis and the G1 phase of the cell cycle.</text>
</comment>
<evidence type="ECO:0000256" key="5">
    <source>
        <dbReference type="ARBA" id="ARBA00023306"/>
    </source>
</evidence>
<dbReference type="PANTHER" id="PTHR19918">
    <property type="entry name" value="CELL DIVISION CYCLE 20 CDC20 FIZZY -RELATED"/>
    <property type="match status" value="1"/>
</dbReference>
<keyword evidence="3" id="KW-0677">Repeat</keyword>
<protein>
    <recommendedName>
        <fullName evidence="8">Anaphase-promoting complex subunit 4-like WD40 domain-containing protein</fullName>
    </recommendedName>
</protein>
<dbReference type="InterPro" id="IPR024977">
    <property type="entry name" value="Apc4-like_WD40_dom"/>
</dbReference>
<evidence type="ECO:0000256" key="2">
    <source>
        <dbReference type="ARBA" id="ARBA00022618"/>
    </source>
</evidence>
<reference evidence="9 10" key="1">
    <citation type="journal article" date="2021" name="Nat. Plants">
        <title>The Taxus genome provides insights into paclitaxel biosynthesis.</title>
        <authorList>
            <person name="Xiong X."/>
            <person name="Gou J."/>
            <person name="Liao Q."/>
            <person name="Li Y."/>
            <person name="Zhou Q."/>
            <person name="Bi G."/>
            <person name="Li C."/>
            <person name="Du R."/>
            <person name="Wang X."/>
            <person name="Sun T."/>
            <person name="Guo L."/>
            <person name="Liang H."/>
            <person name="Lu P."/>
            <person name="Wu Y."/>
            <person name="Zhang Z."/>
            <person name="Ro D.K."/>
            <person name="Shang Y."/>
            <person name="Huang S."/>
            <person name="Yan J."/>
        </authorList>
    </citation>
    <scope>NUCLEOTIDE SEQUENCE [LARGE SCALE GENOMIC DNA]</scope>
    <source>
        <strain evidence="9">Ta-2019</strain>
    </source>
</reference>
<dbReference type="InterPro" id="IPR001680">
    <property type="entry name" value="WD40_rpt"/>
</dbReference>
<gene>
    <name evidence="9" type="ORF">KI387_036022</name>
</gene>
<dbReference type="InterPro" id="IPR033010">
    <property type="entry name" value="Cdc20/Fizzy"/>
</dbReference>
<keyword evidence="4" id="KW-0498">Mitosis</keyword>
<evidence type="ECO:0000256" key="7">
    <source>
        <dbReference type="PROSITE-ProRule" id="PRU00221"/>
    </source>
</evidence>
<dbReference type="GO" id="GO:0005680">
    <property type="term" value="C:anaphase-promoting complex"/>
    <property type="evidence" value="ECO:0007669"/>
    <property type="project" value="TreeGrafter"/>
</dbReference>
<evidence type="ECO:0000256" key="1">
    <source>
        <dbReference type="ARBA" id="ARBA00022574"/>
    </source>
</evidence>
<feature type="domain" description="Anaphase-promoting complex subunit 4-like WD40" evidence="8">
    <location>
        <begin position="37"/>
        <end position="104"/>
    </location>
</feature>
<evidence type="ECO:0000313" key="10">
    <source>
        <dbReference type="Proteomes" id="UP000824469"/>
    </source>
</evidence>
<dbReference type="PROSITE" id="PS50082">
    <property type="entry name" value="WD_REPEATS_2"/>
    <property type="match status" value="1"/>
</dbReference>
<keyword evidence="2" id="KW-0132">Cell division</keyword>
<keyword evidence="1 7" id="KW-0853">WD repeat</keyword>
<sequence>MDTHARKYQYKKSSPGQWGAKNVLAIALGQRVYLWDASTSFILELVNMEEEEVTVTSVRWACDGRHIVVGMYNCDVQLWDTKSNWQLRKMKGHTNRLGSLDWNVDSNLTS</sequence>
<evidence type="ECO:0000256" key="6">
    <source>
        <dbReference type="ARBA" id="ARBA00023425"/>
    </source>
</evidence>
<comment type="caution">
    <text evidence="9">The sequence shown here is derived from an EMBL/GenBank/DDBJ whole genome shotgun (WGS) entry which is preliminary data.</text>
</comment>
<feature type="non-terminal residue" evidence="9">
    <location>
        <position position="1"/>
    </location>
</feature>
<dbReference type="InterPro" id="IPR036322">
    <property type="entry name" value="WD40_repeat_dom_sf"/>
</dbReference>